<dbReference type="RefSeq" id="WP_379088766.1">
    <property type="nucleotide sequence ID" value="NZ_JBHTJO010000001.1"/>
</dbReference>
<name>A0ABW3JBP4_9HYPH</name>
<dbReference type="Pfam" id="PF00583">
    <property type="entry name" value="Acetyltransf_1"/>
    <property type="match status" value="1"/>
</dbReference>
<dbReference type="Gene3D" id="3.40.630.30">
    <property type="match status" value="1"/>
</dbReference>
<evidence type="ECO:0000256" key="1">
    <source>
        <dbReference type="ARBA" id="ARBA00022679"/>
    </source>
</evidence>
<dbReference type="EMBL" id="JBHTJO010000001">
    <property type="protein sequence ID" value="MFD0987213.1"/>
    <property type="molecule type" value="Genomic_DNA"/>
</dbReference>
<keyword evidence="1" id="KW-0808">Transferase</keyword>
<dbReference type="Proteomes" id="UP001597102">
    <property type="component" value="Unassembled WGS sequence"/>
</dbReference>
<gene>
    <name evidence="4" type="ORF">ACFQ2F_08890</name>
</gene>
<proteinExistence type="predicted"/>
<evidence type="ECO:0000256" key="2">
    <source>
        <dbReference type="ARBA" id="ARBA00023315"/>
    </source>
</evidence>
<dbReference type="InterPro" id="IPR016181">
    <property type="entry name" value="Acyl_CoA_acyltransferase"/>
</dbReference>
<dbReference type="InterPro" id="IPR050832">
    <property type="entry name" value="Bact_Acetyltransf"/>
</dbReference>
<dbReference type="PANTHER" id="PTHR43877">
    <property type="entry name" value="AMINOALKYLPHOSPHONATE N-ACETYLTRANSFERASE-RELATED-RELATED"/>
    <property type="match status" value="1"/>
</dbReference>
<sequence length="199" mass="21864">MTTDPTSKTTFRPGTQNDSSALAILIDIAGEGIPSALWRGMKEPEQSVLEFGRFRARREEGEFSYRNAVMAEVDGEVAAALVGFQLDDPYDMGNLDEVPDFIRPLVLLEAKAPGSWYVNILACFAEFRRRGLGEALLAIAEERAREASAPALSVIVGSWNENAARLYARAGYAEAAREKAPSPEGDDRGEWILMVKPLR</sequence>
<reference evidence="5" key="1">
    <citation type="journal article" date="2019" name="Int. J. Syst. Evol. Microbiol.">
        <title>The Global Catalogue of Microorganisms (GCM) 10K type strain sequencing project: providing services to taxonomists for standard genome sequencing and annotation.</title>
        <authorList>
            <consortium name="The Broad Institute Genomics Platform"/>
            <consortium name="The Broad Institute Genome Sequencing Center for Infectious Disease"/>
            <person name="Wu L."/>
            <person name="Ma J."/>
        </authorList>
    </citation>
    <scope>NUCLEOTIDE SEQUENCE [LARGE SCALE GENOMIC DNA]</scope>
    <source>
        <strain evidence="5">CCUG 61697</strain>
    </source>
</reference>
<evidence type="ECO:0000313" key="4">
    <source>
        <dbReference type="EMBL" id="MFD0987213.1"/>
    </source>
</evidence>
<dbReference type="CDD" id="cd04301">
    <property type="entry name" value="NAT_SF"/>
    <property type="match status" value="1"/>
</dbReference>
<dbReference type="SUPFAM" id="SSF55729">
    <property type="entry name" value="Acyl-CoA N-acyltransferases (Nat)"/>
    <property type="match status" value="1"/>
</dbReference>
<evidence type="ECO:0000259" key="3">
    <source>
        <dbReference type="PROSITE" id="PS51186"/>
    </source>
</evidence>
<keyword evidence="5" id="KW-1185">Reference proteome</keyword>
<evidence type="ECO:0000313" key="5">
    <source>
        <dbReference type="Proteomes" id="UP001597102"/>
    </source>
</evidence>
<keyword evidence="2" id="KW-0012">Acyltransferase</keyword>
<feature type="domain" description="N-acetyltransferase" evidence="3">
    <location>
        <begin position="9"/>
        <end position="199"/>
    </location>
</feature>
<dbReference type="InterPro" id="IPR000182">
    <property type="entry name" value="GNAT_dom"/>
</dbReference>
<comment type="caution">
    <text evidence="4">The sequence shown here is derived from an EMBL/GenBank/DDBJ whole genome shotgun (WGS) entry which is preliminary data.</text>
</comment>
<organism evidence="4 5">
    <name type="scientific">Methyloligella solikamskensis</name>
    <dbReference type="NCBI Taxonomy" id="1177756"/>
    <lineage>
        <taxon>Bacteria</taxon>
        <taxon>Pseudomonadati</taxon>
        <taxon>Pseudomonadota</taxon>
        <taxon>Alphaproteobacteria</taxon>
        <taxon>Hyphomicrobiales</taxon>
        <taxon>Hyphomicrobiaceae</taxon>
        <taxon>Methyloligella</taxon>
    </lineage>
</organism>
<protein>
    <submittedName>
        <fullName evidence="4">GNAT family N-acetyltransferase</fullName>
    </submittedName>
</protein>
<dbReference type="PROSITE" id="PS51186">
    <property type="entry name" value="GNAT"/>
    <property type="match status" value="1"/>
</dbReference>
<accession>A0ABW3JBP4</accession>